<dbReference type="InParanoid" id="A0A6L2Q5B6"/>
<gene>
    <name evidence="1" type="ORF">Cfor_10970</name>
</gene>
<dbReference type="EMBL" id="BLKM01001502">
    <property type="protein sequence ID" value="GFG40083.1"/>
    <property type="molecule type" value="Genomic_DNA"/>
</dbReference>
<name>A0A6L2Q5B6_COPFO</name>
<evidence type="ECO:0000313" key="1">
    <source>
        <dbReference type="EMBL" id="GFG40083.1"/>
    </source>
</evidence>
<evidence type="ECO:0000313" key="2">
    <source>
        <dbReference type="Proteomes" id="UP000502823"/>
    </source>
</evidence>
<organism evidence="1 2">
    <name type="scientific">Coptotermes formosanus</name>
    <name type="common">Formosan subterranean termite</name>
    <dbReference type="NCBI Taxonomy" id="36987"/>
    <lineage>
        <taxon>Eukaryota</taxon>
        <taxon>Metazoa</taxon>
        <taxon>Ecdysozoa</taxon>
        <taxon>Arthropoda</taxon>
        <taxon>Hexapoda</taxon>
        <taxon>Insecta</taxon>
        <taxon>Pterygota</taxon>
        <taxon>Neoptera</taxon>
        <taxon>Polyneoptera</taxon>
        <taxon>Dictyoptera</taxon>
        <taxon>Blattodea</taxon>
        <taxon>Blattoidea</taxon>
        <taxon>Termitoidae</taxon>
        <taxon>Rhinotermitidae</taxon>
        <taxon>Coptotermes</taxon>
    </lineage>
</organism>
<sequence>MAAVESAVCEHAGVKEGSEKKVLGEGLDKKALPVGCIHPAANGTAARRCSAVQKLYKNVGCGSSEPCEPAGPCDWKAGYSHEASNSSGGK</sequence>
<accession>A0A6L2Q5B6</accession>
<dbReference type="AlphaFoldDB" id="A0A6L2Q5B6"/>
<proteinExistence type="predicted"/>
<feature type="non-terminal residue" evidence="1">
    <location>
        <position position="90"/>
    </location>
</feature>
<dbReference type="Proteomes" id="UP000502823">
    <property type="component" value="Unassembled WGS sequence"/>
</dbReference>
<reference evidence="2" key="1">
    <citation type="submission" date="2020-01" db="EMBL/GenBank/DDBJ databases">
        <title>Draft genome sequence of the Termite Coptotermes fromosanus.</title>
        <authorList>
            <person name="Itakura S."/>
            <person name="Yosikawa Y."/>
            <person name="Umezawa K."/>
        </authorList>
    </citation>
    <scope>NUCLEOTIDE SEQUENCE [LARGE SCALE GENOMIC DNA]</scope>
</reference>
<protein>
    <submittedName>
        <fullName evidence="1">Uncharacterized protein</fullName>
    </submittedName>
</protein>
<comment type="caution">
    <text evidence="1">The sequence shown here is derived from an EMBL/GenBank/DDBJ whole genome shotgun (WGS) entry which is preliminary data.</text>
</comment>
<keyword evidence="2" id="KW-1185">Reference proteome</keyword>